<organism evidence="2 3">
    <name type="scientific">Capsaspora owczarzaki (strain ATCC 30864)</name>
    <dbReference type="NCBI Taxonomy" id="595528"/>
    <lineage>
        <taxon>Eukaryota</taxon>
        <taxon>Filasterea</taxon>
        <taxon>Capsaspora</taxon>
    </lineage>
</organism>
<evidence type="ECO:0000313" key="2">
    <source>
        <dbReference type="EMBL" id="KJE90903.1"/>
    </source>
</evidence>
<dbReference type="STRING" id="595528.A0A0D2WLR0"/>
<dbReference type="PRINTS" id="PR00111">
    <property type="entry name" value="ABHYDROLASE"/>
</dbReference>
<evidence type="ECO:0000259" key="1">
    <source>
        <dbReference type="Pfam" id="PF12697"/>
    </source>
</evidence>
<proteinExistence type="predicted"/>
<dbReference type="PANTHER" id="PTHR43798:SF33">
    <property type="entry name" value="HYDROLASE, PUTATIVE (AFU_ORTHOLOGUE AFUA_2G14860)-RELATED"/>
    <property type="match status" value="1"/>
</dbReference>
<dbReference type="SUPFAM" id="SSF53474">
    <property type="entry name" value="alpha/beta-Hydrolases"/>
    <property type="match status" value="1"/>
</dbReference>
<dbReference type="OrthoDB" id="19657at2759"/>
<dbReference type="InterPro" id="IPR050266">
    <property type="entry name" value="AB_hydrolase_sf"/>
</dbReference>
<dbReference type="EMBL" id="KE346362">
    <property type="protein sequence ID" value="KJE90903.1"/>
    <property type="molecule type" value="Genomic_DNA"/>
</dbReference>
<protein>
    <recommendedName>
        <fullName evidence="1">AB hydrolase-1 domain-containing protein</fullName>
    </recommendedName>
</protein>
<dbReference type="Pfam" id="PF12697">
    <property type="entry name" value="Abhydrolase_6"/>
    <property type="match status" value="1"/>
</dbReference>
<name>A0A0D2WLR0_CAPO3</name>
<dbReference type="PhylomeDB" id="A0A0D2WLR0"/>
<feature type="domain" description="AB hydrolase-1" evidence="1">
    <location>
        <begin position="65"/>
        <end position="244"/>
    </location>
</feature>
<dbReference type="Gene3D" id="3.40.50.1820">
    <property type="entry name" value="alpha/beta hydrolase"/>
    <property type="match status" value="1"/>
</dbReference>
<evidence type="ECO:0000313" key="3">
    <source>
        <dbReference type="Proteomes" id="UP000008743"/>
    </source>
</evidence>
<reference evidence="3" key="1">
    <citation type="submission" date="2011-02" db="EMBL/GenBank/DDBJ databases">
        <title>The Genome Sequence of Capsaspora owczarzaki ATCC 30864.</title>
        <authorList>
            <person name="Russ C."/>
            <person name="Cuomo C."/>
            <person name="Burger G."/>
            <person name="Gray M.W."/>
            <person name="Holland P.W.H."/>
            <person name="King N."/>
            <person name="Lang F.B.F."/>
            <person name="Roger A.J."/>
            <person name="Ruiz-Trillo I."/>
            <person name="Young S.K."/>
            <person name="Zeng Q."/>
            <person name="Gargeya S."/>
            <person name="Alvarado L."/>
            <person name="Berlin A."/>
            <person name="Chapman S.B."/>
            <person name="Chen Z."/>
            <person name="Freedman E."/>
            <person name="Gellesch M."/>
            <person name="Goldberg J."/>
            <person name="Griggs A."/>
            <person name="Gujja S."/>
            <person name="Heilman E."/>
            <person name="Heiman D."/>
            <person name="Howarth C."/>
            <person name="Mehta T."/>
            <person name="Neiman D."/>
            <person name="Pearson M."/>
            <person name="Roberts A."/>
            <person name="Saif S."/>
            <person name="Shea T."/>
            <person name="Shenoy N."/>
            <person name="Sisk P."/>
            <person name="Stolte C."/>
            <person name="Sykes S."/>
            <person name="White J."/>
            <person name="Yandava C."/>
            <person name="Haas B."/>
            <person name="Nusbaum C."/>
            <person name="Birren B."/>
        </authorList>
    </citation>
    <scope>NUCLEOTIDE SEQUENCE</scope>
    <source>
        <strain evidence="3">ATCC 30864</strain>
    </source>
</reference>
<dbReference type="AlphaFoldDB" id="A0A0D2WLR0"/>
<gene>
    <name evidence="2" type="ORF">CAOG_009500</name>
</gene>
<sequence>MPYVVVLQGESLTAPLIGSRQVAYDIDTLKNDMIAVIEHTAAGRVRASSAMSASGQFEVDQNSQAAFVQTDDSRAAKVHLVGHSMGGMVAMRVAHERPDLVASLTLIASTSSGSENSFKNSLAINLLSCCGVSLLKGSIIKSLFGRTFLHDPQRENERRGWQQHVANLNDSAAAVSRGLVSRPCYDREFQQLKLPILIIGGDEDPNVSQQLTRLRTLQPSATVVVVPHAGHAPQMEQPTAVNEALLSFYNRLASEGRG</sequence>
<dbReference type="InterPro" id="IPR000073">
    <property type="entry name" value="AB_hydrolase_1"/>
</dbReference>
<accession>A0A0D2WLR0</accession>
<dbReference type="InterPro" id="IPR029058">
    <property type="entry name" value="AB_hydrolase_fold"/>
</dbReference>
<dbReference type="GO" id="GO:0016020">
    <property type="term" value="C:membrane"/>
    <property type="evidence" value="ECO:0007669"/>
    <property type="project" value="TreeGrafter"/>
</dbReference>
<dbReference type="PANTHER" id="PTHR43798">
    <property type="entry name" value="MONOACYLGLYCEROL LIPASE"/>
    <property type="match status" value="1"/>
</dbReference>
<dbReference type="Proteomes" id="UP000008743">
    <property type="component" value="Unassembled WGS sequence"/>
</dbReference>
<dbReference type="InParanoid" id="A0A0D2WLR0"/>
<keyword evidence="3" id="KW-1185">Reference proteome</keyword>